<dbReference type="Proteomes" id="UP000034231">
    <property type="component" value="Unassembled WGS sequence"/>
</dbReference>
<reference evidence="1 2" key="1">
    <citation type="journal article" date="2015" name="Nature">
        <title>rRNA introns, odd ribosomes, and small enigmatic genomes across a large radiation of phyla.</title>
        <authorList>
            <person name="Brown C.T."/>
            <person name="Hug L.A."/>
            <person name="Thomas B.C."/>
            <person name="Sharon I."/>
            <person name="Castelle C.J."/>
            <person name="Singh A."/>
            <person name="Wilkins M.J."/>
            <person name="Williams K.H."/>
            <person name="Banfield J.F."/>
        </authorList>
    </citation>
    <scope>NUCLEOTIDE SEQUENCE [LARGE SCALE GENOMIC DNA]</scope>
</reference>
<accession>A0A0G0KLZ7</accession>
<dbReference type="AlphaFoldDB" id="A0A0G0KLZ7"/>
<gene>
    <name evidence="1" type="ORF">US68_C0008G0089</name>
</gene>
<organism evidence="1 2">
    <name type="scientific">Candidatus Shapirobacteria bacterium GW2011_GWE1_38_10</name>
    <dbReference type="NCBI Taxonomy" id="1618488"/>
    <lineage>
        <taxon>Bacteria</taxon>
        <taxon>Candidatus Shapironibacteriota</taxon>
    </lineage>
</organism>
<evidence type="ECO:0000313" key="2">
    <source>
        <dbReference type="Proteomes" id="UP000034231"/>
    </source>
</evidence>
<proteinExistence type="predicted"/>
<comment type="caution">
    <text evidence="1">The sequence shown here is derived from an EMBL/GenBank/DDBJ whole genome shotgun (WGS) entry which is preliminary data.</text>
</comment>
<sequence length="57" mass="6152">MAVIKFYSVKSRKSVEVDVSKVTKVMLKNGRPAAQAIDPETGVKMFKILSAADAALL</sequence>
<protein>
    <submittedName>
        <fullName evidence="1">Uncharacterized protein</fullName>
    </submittedName>
</protein>
<evidence type="ECO:0000313" key="1">
    <source>
        <dbReference type="EMBL" id="KKQ50204.1"/>
    </source>
</evidence>
<dbReference type="EMBL" id="LBTX01000008">
    <property type="protein sequence ID" value="KKQ50204.1"/>
    <property type="molecule type" value="Genomic_DNA"/>
</dbReference>
<name>A0A0G0KLZ7_9BACT</name>